<reference evidence="7" key="2">
    <citation type="submission" date="2020-09" db="EMBL/GenBank/DDBJ databases">
        <authorList>
            <person name="Sun Q."/>
            <person name="Ohkuma M."/>
        </authorList>
    </citation>
    <scope>NUCLEOTIDE SEQUENCE</scope>
    <source>
        <strain evidence="7">JCM 19018</strain>
    </source>
</reference>
<dbReference type="InterPro" id="IPR036271">
    <property type="entry name" value="Tet_transcr_reg_TetR-rel_C_sf"/>
</dbReference>
<feature type="DNA-binding region" description="H-T-H motif" evidence="5">
    <location>
        <begin position="35"/>
        <end position="54"/>
    </location>
</feature>
<dbReference type="InterPro" id="IPR001647">
    <property type="entry name" value="HTH_TetR"/>
</dbReference>
<evidence type="ECO:0000259" key="6">
    <source>
        <dbReference type="PROSITE" id="PS50977"/>
    </source>
</evidence>
<dbReference type="SUPFAM" id="SSF48498">
    <property type="entry name" value="Tetracyclin repressor-like, C-terminal domain"/>
    <property type="match status" value="1"/>
</dbReference>
<dbReference type="GO" id="GO:0003677">
    <property type="term" value="F:DNA binding"/>
    <property type="evidence" value="ECO:0007669"/>
    <property type="project" value="UniProtKB-UniRule"/>
</dbReference>
<dbReference type="EMBL" id="BMPD01000007">
    <property type="protein sequence ID" value="GGK78858.1"/>
    <property type="molecule type" value="Genomic_DNA"/>
</dbReference>
<sequence>MIDETSFFGDISGTREEILEATYYALCEHGYAGLTIKKIGAHFDKSQSLIYHHYDNKDSLLLDLLGYMLEQIEQQVLFSKEPPGDYIDIVVNEIFDETESQGCAFTQAVIELRAQTAHNEEYYELFRRSDNFIRKQLTQIIRAGVNKGVFDVDEPKESAALFQTVLIGIQTEYLTADTQTIAESKAEFRRYVETCLRA</sequence>
<dbReference type="InterPro" id="IPR009057">
    <property type="entry name" value="Homeodomain-like_sf"/>
</dbReference>
<dbReference type="OrthoDB" id="135877at2157"/>
<dbReference type="Pfam" id="PF00440">
    <property type="entry name" value="TetR_N"/>
    <property type="match status" value="1"/>
</dbReference>
<keyword evidence="4" id="KW-0804">Transcription</keyword>
<dbReference type="AlphaFoldDB" id="A0A830EPV2"/>
<comment type="caution">
    <text evidence="7">The sequence shown here is derived from an EMBL/GenBank/DDBJ whole genome shotgun (WGS) entry which is preliminary data.</text>
</comment>
<dbReference type="PANTHER" id="PTHR43479">
    <property type="entry name" value="ACREF/ENVCD OPERON REPRESSOR-RELATED"/>
    <property type="match status" value="1"/>
</dbReference>
<organism evidence="7 8">
    <name type="scientific">Haloarcula sebkhae</name>
    <dbReference type="NCBI Taxonomy" id="932660"/>
    <lineage>
        <taxon>Archaea</taxon>
        <taxon>Methanobacteriati</taxon>
        <taxon>Methanobacteriota</taxon>
        <taxon>Stenosarchaea group</taxon>
        <taxon>Halobacteria</taxon>
        <taxon>Halobacteriales</taxon>
        <taxon>Haloarculaceae</taxon>
        <taxon>Haloarcula</taxon>
    </lineage>
</organism>
<reference evidence="7" key="1">
    <citation type="journal article" date="2014" name="Int. J. Syst. Evol. Microbiol.">
        <title>Complete genome sequence of Corynebacterium casei LMG S-19264T (=DSM 44701T), isolated from a smear-ripened cheese.</title>
        <authorList>
            <consortium name="US DOE Joint Genome Institute (JGI-PGF)"/>
            <person name="Walter F."/>
            <person name="Albersmeier A."/>
            <person name="Kalinowski J."/>
            <person name="Ruckert C."/>
        </authorList>
    </citation>
    <scope>NUCLEOTIDE SEQUENCE</scope>
    <source>
        <strain evidence="7">JCM 19018</strain>
    </source>
</reference>
<evidence type="ECO:0000256" key="3">
    <source>
        <dbReference type="ARBA" id="ARBA00023125"/>
    </source>
</evidence>
<keyword evidence="2" id="KW-0805">Transcription regulation</keyword>
<accession>A0A830EPV2</accession>
<proteinExistence type="predicted"/>
<name>A0A830EPV2_9EURY</name>
<dbReference type="Gene3D" id="1.10.357.10">
    <property type="entry name" value="Tetracycline Repressor, domain 2"/>
    <property type="match status" value="1"/>
</dbReference>
<dbReference type="PANTHER" id="PTHR43479:SF11">
    <property type="entry name" value="ACREF_ENVCD OPERON REPRESSOR-RELATED"/>
    <property type="match status" value="1"/>
</dbReference>
<dbReference type="InterPro" id="IPR050624">
    <property type="entry name" value="HTH-type_Tx_Regulator"/>
</dbReference>
<evidence type="ECO:0000313" key="8">
    <source>
        <dbReference type="Proteomes" id="UP000614221"/>
    </source>
</evidence>
<keyword evidence="3 5" id="KW-0238">DNA-binding</keyword>
<dbReference type="RefSeq" id="WP_004592195.1">
    <property type="nucleotide sequence ID" value="NZ_BMPD01000007.1"/>
</dbReference>
<keyword evidence="1" id="KW-0678">Repressor</keyword>
<dbReference type="SUPFAM" id="SSF46689">
    <property type="entry name" value="Homeodomain-like"/>
    <property type="match status" value="1"/>
</dbReference>
<feature type="domain" description="HTH tetR-type" evidence="6">
    <location>
        <begin position="12"/>
        <end position="72"/>
    </location>
</feature>
<dbReference type="InterPro" id="IPR039538">
    <property type="entry name" value="BetI_C"/>
</dbReference>
<protein>
    <submittedName>
        <fullName evidence="7">Transcriptional regulator</fullName>
    </submittedName>
</protein>
<dbReference type="Pfam" id="PF13977">
    <property type="entry name" value="TetR_C_6"/>
    <property type="match status" value="1"/>
</dbReference>
<evidence type="ECO:0000313" key="7">
    <source>
        <dbReference type="EMBL" id="GGK78858.1"/>
    </source>
</evidence>
<dbReference type="PROSITE" id="PS50977">
    <property type="entry name" value="HTH_TETR_2"/>
    <property type="match status" value="1"/>
</dbReference>
<evidence type="ECO:0000256" key="4">
    <source>
        <dbReference type="ARBA" id="ARBA00023163"/>
    </source>
</evidence>
<evidence type="ECO:0000256" key="2">
    <source>
        <dbReference type="ARBA" id="ARBA00023015"/>
    </source>
</evidence>
<gene>
    <name evidence="7" type="ORF">GCM10009067_33940</name>
</gene>
<evidence type="ECO:0000256" key="5">
    <source>
        <dbReference type="PROSITE-ProRule" id="PRU00335"/>
    </source>
</evidence>
<evidence type="ECO:0000256" key="1">
    <source>
        <dbReference type="ARBA" id="ARBA00022491"/>
    </source>
</evidence>
<dbReference type="Proteomes" id="UP000614221">
    <property type="component" value="Unassembled WGS sequence"/>
</dbReference>